<dbReference type="PROSITE" id="PS51186">
    <property type="entry name" value="GNAT"/>
    <property type="match status" value="1"/>
</dbReference>
<dbReference type="Gene3D" id="3.40.630.30">
    <property type="match status" value="1"/>
</dbReference>
<dbReference type="PANTHER" id="PTHR43072:SF23">
    <property type="entry name" value="UPF0039 PROTEIN C11D3.02C"/>
    <property type="match status" value="1"/>
</dbReference>
<reference evidence="4 5" key="2">
    <citation type="journal article" date="2010" name="Stand. Genomic Sci.">
        <title>Complete genome sequence of Desulfohalobium retbaense type strain (HR(100)).</title>
        <authorList>
            <person name="Spring S."/>
            <person name="Nolan M."/>
            <person name="Lapidus A."/>
            <person name="Glavina Del Rio T."/>
            <person name="Copeland A."/>
            <person name="Tice H."/>
            <person name="Cheng J.F."/>
            <person name="Lucas S."/>
            <person name="Land M."/>
            <person name="Chen F."/>
            <person name="Bruce D."/>
            <person name="Goodwin L."/>
            <person name="Pitluck S."/>
            <person name="Ivanova N."/>
            <person name="Mavromatis K."/>
            <person name="Mikhailova N."/>
            <person name="Pati A."/>
            <person name="Chen A."/>
            <person name="Palaniappan K."/>
            <person name="Hauser L."/>
            <person name="Chang Y.J."/>
            <person name="Jeffries C.D."/>
            <person name="Munk C."/>
            <person name="Kiss H."/>
            <person name="Chain P."/>
            <person name="Han C."/>
            <person name="Brettin T."/>
            <person name="Detter J.C."/>
            <person name="Schuler E."/>
            <person name="Goker M."/>
            <person name="Rohde M."/>
            <person name="Bristow J."/>
            <person name="Eisen J.A."/>
            <person name="Markowitz V."/>
            <person name="Hugenholtz P."/>
            <person name="Kyrpides N.C."/>
            <person name="Klenk H.P."/>
        </authorList>
    </citation>
    <scope>NUCLEOTIDE SEQUENCE [LARGE SCALE GENOMIC DNA]</scope>
    <source>
        <strain evidence="5">ATCC 49802 / DSM 20745 / S 6022</strain>
    </source>
</reference>
<proteinExistence type="predicted"/>
<sequence>MTGKTRAAVIVRPAELRDAAAIAEIYNQGIRGRMATFETEERTAEERARWLAAHDKHHPVLVAVDPETDQVAGWISADHYRSRWCYRGVAEFSVYVHEDYRGRGVGAALMEAFLPACEQAGLWKLLSRIFPENKASRALCARFGFREVGIYEKHAQLDGVWKDVVIVERLLPGTIANPPVDW</sequence>
<dbReference type="NCBIfam" id="NF040503">
    <property type="entry name" value="resist_ArsN1a"/>
    <property type="match status" value="1"/>
</dbReference>
<dbReference type="KEGG" id="sti:Sthe_3059"/>
<dbReference type="SUPFAM" id="SSF55729">
    <property type="entry name" value="Acyl-CoA N-acyltransferases (Nat)"/>
    <property type="match status" value="1"/>
</dbReference>
<keyword evidence="1 4" id="KW-0808">Transferase</keyword>
<dbReference type="CDD" id="cd04301">
    <property type="entry name" value="NAT_SF"/>
    <property type="match status" value="1"/>
</dbReference>
<dbReference type="HOGENOM" id="CLU_013985_4_5_0"/>
<dbReference type="OrthoDB" id="9798006at2"/>
<reference evidence="5" key="1">
    <citation type="submission" date="2009-11" db="EMBL/GenBank/DDBJ databases">
        <title>The complete chromosome 2 of Sphaerobacter thermophilus DSM 20745.</title>
        <authorList>
            <person name="Lucas S."/>
            <person name="Copeland A."/>
            <person name="Lapidus A."/>
            <person name="Glavina del Rio T."/>
            <person name="Dalin E."/>
            <person name="Tice H."/>
            <person name="Bruce D."/>
            <person name="Goodwin L."/>
            <person name="Pitluck S."/>
            <person name="Kyrpides N."/>
            <person name="Mavromatis K."/>
            <person name="Ivanova N."/>
            <person name="Mikhailova N."/>
            <person name="LaButti K.M."/>
            <person name="Clum A."/>
            <person name="Sun H.I."/>
            <person name="Brettin T."/>
            <person name="Detter J.C."/>
            <person name="Han C."/>
            <person name="Larimer F."/>
            <person name="Land M."/>
            <person name="Hauser L."/>
            <person name="Markowitz V."/>
            <person name="Cheng J.F."/>
            <person name="Hugenholtz P."/>
            <person name="Woyke T."/>
            <person name="Wu D."/>
            <person name="Steenblock K."/>
            <person name="Schneider S."/>
            <person name="Pukall R."/>
            <person name="Goeker M."/>
            <person name="Klenk H.P."/>
            <person name="Eisen J.A."/>
        </authorList>
    </citation>
    <scope>NUCLEOTIDE SEQUENCE [LARGE SCALE GENOMIC DNA]</scope>
    <source>
        <strain evidence="5">ATCC 49802 / DSM 20745 / S 6022</strain>
    </source>
</reference>
<dbReference type="InterPro" id="IPR016181">
    <property type="entry name" value="Acyl_CoA_acyltransferase"/>
</dbReference>
<evidence type="ECO:0000259" key="3">
    <source>
        <dbReference type="PROSITE" id="PS51186"/>
    </source>
</evidence>
<dbReference type="InParanoid" id="D1C9G7"/>
<evidence type="ECO:0000313" key="4">
    <source>
        <dbReference type="EMBL" id="ACZ40460.1"/>
    </source>
</evidence>
<keyword evidence="5" id="KW-1185">Reference proteome</keyword>
<gene>
    <name evidence="4" type="ordered locus">Sthe_3059</name>
</gene>
<dbReference type="STRING" id="479434.Sthe_3059"/>
<dbReference type="Proteomes" id="UP000002027">
    <property type="component" value="Chromosome 2"/>
</dbReference>
<accession>D1C9G7</accession>
<evidence type="ECO:0000256" key="2">
    <source>
        <dbReference type="ARBA" id="ARBA00023315"/>
    </source>
</evidence>
<organism evidence="4 5">
    <name type="scientific">Sphaerobacter thermophilus (strain ATCC 49802 / DSM 20745 / KCCM 41009 / NCIMB 13125 / S 6022)</name>
    <dbReference type="NCBI Taxonomy" id="479434"/>
    <lineage>
        <taxon>Bacteria</taxon>
        <taxon>Pseudomonadati</taxon>
        <taxon>Thermomicrobiota</taxon>
        <taxon>Thermomicrobia</taxon>
        <taxon>Sphaerobacterales</taxon>
        <taxon>Sphaerobacterineae</taxon>
        <taxon>Sphaerobacteraceae</taxon>
        <taxon>Sphaerobacter</taxon>
    </lineage>
</organism>
<protein>
    <submittedName>
        <fullName evidence="4">GCN5-related N-acetyltransferase</fullName>
    </submittedName>
</protein>
<evidence type="ECO:0000313" key="5">
    <source>
        <dbReference type="Proteomes" id="UP000002027"/>
    </source>
</evidence>
<dbReference type="RefSeq" id="WP_012873495.1">
    <property type="nucleotide sequence ID" value="NC_013524.1"/>
</dbReference>
<dbReference type="Pfam" id="PF00583">
    <property type="entry name" value="Acetyltransf_1"/>
    <property type="match status" value="1"/>
</dbReference>
<evidence type="ECO:0000256" key="1">
    <source>
        <dbReference type="ARBA" id="ARBA00022679"/>
    </source>
</evidence>
<dbReference type="PANTHER" id="PTHR43072">
    <property type="entry name" value="N-ACETYLTRANSFERASE"/>
    <property type="match status" value="1"/>
</dbReference>
<dbReference type="FunCoup" id="D1C9G7">
    <property type="interactions" value="26"/>
</dbReference>
<dbReference type="EMBL" id="CP001824">
    <property type="protein sequence ID" value="ACZ40460.1"/>
    <property type="molecule type" value="Genomic_DNA"/>
</dbReference>
<feature type="domain" description="N-acetyltransferase" evidence="3">
    <location>
        <begin position="9"/>
        <end position="172"/>
    </location>
</feature>
<dbReference type="eggNOG" id="COG1247">
    <property type="taxonomic scope" value="Bacteria"/>
</dbReference>
<dbReference type="GO" id="GO:0016747">
    <property type="term" value="F:acyltransferase activity, transferring groups other than amino-acyl groups"/>
    <property type="evidence" value="ECO:0007669"/>
    <property type="project" value="InterPro"/>
</dbReference>
<keyword evidence="2" id="KW-0012">Acyltransferase</keyword>
<dbReference type="AlphaFoldDB" id="D1C9G7"/>
<name>D1C9G7_SPHTD</name>
<dbReference type="InterPro" id="IPR000182">
    <property type="entry name" value="GNAT_dom"/>
</dbReference>